<sequence length="100" mass="10773">MKLGILVSTAEHIDDLLGLVNAALAKGHEVLLFNMGKGITVLNNAACIQLCKKSGVKMSYCDHSAKSEEFNKDGIPEEIVCGSQFDNANNMHEADKVIVL</sequence>
<dbReference type="Pfam" id="PF02635">
    <property type="entry name" value="DsrE"/>
    <property type="match status" value="1"/>
</dbReference>
<evidence type="ECO:0000313" key="1">
    <source>
        <dbReference type="EMBL" id="KKM71565.1"/>
    </source>
</evidence>
<dbReference type="SUPFAM" id="SSF75169">
    <property type="entry name" value="DsrEFH-like"/>
    <property type="match status" value="1"/>
</dbReference>
<dbReference type="AlphaFoldDB" id="A0A0F9M4I6"/>
<organism evidence="1">
    <name type="scientific">marine sediment metagenome</name>
    <dbReference type="NCBI Taxonomy" id="412755"/>
    <lineage>
        <taxon>unclassified sequences</taxon>
        <taxon>metagenomes</taxon>
        <taxon>ecological metagenomes</taxon>
    </lineage>
</organism>
<dbReference type="InterPro" id="IPR003787">
    <property type="entry name" value="Sulphur_relay_DsrE/F-like"/>
</dbReference>
<proteinExistence type="predicted"/>
<accession>A0A0F9M4I6</accession>
<gene>
    <name evidence="1" type="ORF">LCGC14_1429390</name>
</gene>
<name>A0A0F9M4I6_9ZZZZ</name>
<reference evidence="1" key="1">
    <citation type="journal article" date="2015" name="Nature">
        <title>Complex archaea that bridge the gap between prokaryotes and eukaryotes.</title>
        <authorList>
            <person name="Spang A."/>
            <person name="Saw J.H."/>
            <person name="Jorgensen S.L."/>
            <person name="Zaremba-Niedzwiedzka K."/>
            <person name="Martijn J."/>
            <person name="Lind A.E."/>
            <person name="van Eijk R."/>
            <person name="Schleper C."/>
            <person name="Guy L."/>
            <person name="Ettema T.J."/>
        </authorList>
    </citation>
    <scope>NUCLEOTIDE SEQUENCE</scope>
</reference>
<comment type="caution">
    <text evidence="1">The sequence shown here is derived from an EMBL/GenBank/DDBJ whole genome shotgun (WGS) entry which is preliminary data.</text>
</comment>
<dbReference type="EMBL" id="LAZR01009613">
    <property type="protein sequence ID" value="KKM71565.1"/>
    <property type="molecule type" value="Genomic_DNA"/>
</dbReference>
<dbReference type="Gene3D" id="3.40.1260.10">
    <property type="entry name" value="DsrEFH-like"/>
    <property type="match status" value="1"/>
</dbReference>
<dbReference type="InterPro" id="IPR027396">
    <property type="entry name" value="DsrEFH-like"/>
</dbReference>
<protein>
    <submittedName>
        <fullName evidence="1">Uncharacterized protein</fullName>
    </submittedName>
</protein>